<dbReference type="KEGG" id="ncb:C0V82_11960"/>
<proteinExistence type="predicted"/>
<dbReference type="EMBL" id="CP025611">
    <property type="protein sequence ID" value="AUN30872.1"/>
    <property type="molecule type" value="Genomic_DNA"/>
</dbReference>
<keyword evidence="3" id="KW-1185">Reference proteome</keyword>
<dbReference type="InterPro" id="IPR004879">
    <property type="entry name" value="Ssp411-like_TRX"/>
</dbReference>
<dbReference type="Gene3D" id="3.40.30.10">
    <property type="entry name" value="Glutaredoxin"/>
    <property type="match status" value="1"/>
</dbReference>
<name>A0A2K9ND05_9PROT</name>
<dbReference type="RefSeq" id="WP_102112542.1">
    <property type="nucleotide sequence ID" value="NZ_BMGN01000008.1"/>
</dbReference>
<dbReference type="Proteomes" id="UP000234752">
    <property type="component" value="Chromosome eg_1"/>
</dbReference>
<dbReference type="OrthoDB" id="9762614at2"/>
<dbReference type="InterPro" id="IPR024705">
    <property type="entry name" value="Ssp411"/>
</dbReference>
<protein>
    <submittedName>
        <fullName evidence="2">Thioredoxin domain-containing protein</fullName>
    </submittedName>
</protein>
<dbReference type="PANTHER" id="PTHR42899:SF1">
    <property type="entry name" value="SPERMATOGENESIS-ASSOCIATED PROTEIN 20"/>
    <property type="match status" value="1"/>
</dbReference>
<dbReference type="GO" id="GO:0005975">
    <property type="term" value="P:carbohydrate metabolic process"/>
    <property type="evidence" value="ECO:0007669"/>
    <property type="project" value="InterPro"/>
</dbReference>
<dbReference type="Pfam" id="PF03190">
    <property type="entry name" value="Thioredox_DsbH"/>
    <property type="match status" value="1"/>
</dbReference>
<dbReference type="PIRSF" id="PIRSF006402">
    <property type="entry name" value="UCP006402_thioredoxin"/>
    <property type="match status" value="1"/>
</dbReference>
<evidence type="ECO:0000313" key="2">
    <source>
        <dbReference type="EMBL" id="AUN30872.1"/>
    </source>
</evidence>
<dbReference type="SUPFAM" id="SSF48208">
    <property type="entry name" value="Six-hairpin glycosidases"/>
    <property type="match status" value="1"/>
</dbReference>
<dbReference type="CDD" id="cd02955">
    <property type="entry name" value="SSP411"/>
    <property type="match status" value="1"/>
</dbReference>
<dbReference type="Gene3D" id="1.50.10.10">
    <property type="match status" value="1"/>
</dbReference>
<accession>A0A2K9ND05</accession>
<dbReference type="InterPro" id="IPR008928">
    <property type="entry name" value="6-hairpin_glycosidase_sf"/>
</dbReference>
<dbReference type="InterPro" id="IPR036249">
    <property type="entry name" value="Thioredoxin-like_sf"/>
</dbReference>
<evidence type="ECO:0000313" key="3">
    <source>
        <dbReference type="Proteomes" id="UP000234752"/>
    </source>
</evidence>
<organism evidence="2 3">
    <name type="scientific">Niveispirillum cyanobacteriorum</name>
    <dbReference type="NCBI Taxonomy" id="1612173"/>
    <lineage>
        <taxon>Bacteria</taxon>
        <taxon>Pseudomonadati</taxon>
        <taxon>Pseudomonadota</taxon>
        <taxon>Alphaproteobacteria</taxon>
        <taxon>Rhodospirillales</taxon>
        <taxon>Azospirillaceae</taxon>
        <taxon>Niveispirillum</taxon>
    </lineage>
</organism>
<dbReference type="SUPFAM" id="SSF52833">
    <property type="entry name" value="Thioredoxin-like"/>
    <property type="match status" value="1"/>
</dbReference>
<dbReference type="AlphaFoldDB" id="A0A2K9ND05"/>
<feature type="domain" description="Spermatogenesis-associated protein 20-like TRX" evidence="1">
    <location>
        <begin position="14"/>
        <end position="174"/>
    </location>
</feature>
<evidence type="ECO:0000259" key="1">
    <source>
        <dbReference type="Pfam" id="PF03190"/>
    </source>
</evidence>
<reference evidence="2 3" key="1">
    <citation type="submission" date="2017-12" db="EMBL/GenBank/DDBJ databases">
        <title>Genomes of bacteria within cyanobacterial aggregates.</title>
        <authorList>
            <person name="Cai H."/>
        </authorList>
    </citation>
    <scope>NUCLEOTIDE SEQUENCE [LARGE SCALE GENOMIC DNA]</scope>
    <source>
        <strain evidence="2 3">TH16</strain>
    </source>
</reference>
<dbReference type="PANTHER" id="PTHR42899">
    <property type="entry name" value="SPERMATOGENESIS-ASSOCIATED PROTEIN 20"/>
    <property type="match status" value="1"/>
</dbReference>
<gene>
    <name evidence="2" type="ORF">C0V82_11960</name>
</gene>
<sequence>MATSPNSAHRGDGNLLHRETSPYLRQHMDNPVDWMGWGPDALNKAKTEGKPILLSVGYAACHWCHVMAHESFENPAIADLMNKLFVNIKVDREERPDLDHIYQQALSLLGQQGGWPLTMFLTPDGHPFWGGTYFPPERRWGRPGFPEVLQIVAQTFAEEPAKVERNVQALTNAMDNLAAGRPGDAITPDTLIQVADRLVREVDPVWGGIGDAPKFPQPGIFELLWRAFRHTGRQQFATATIRTVACMAQGGIYDHLGGGFARYSVDAEWLVPHFEKMLYDNAQLIDLMLTVWLETRDPLLHARITETADWVLAEMVAEGGGFAASLDADSEGEEGKFYVWTEGEIRRLLPADDADLFCRIYGLAAEGNWEGHTILNRMHENGLADTETEAVLARCRSVLLSARKARVRPGWDDKVLADWNGLMIAALARAGAVLDKADWLSAATRAFSFVVNGMSTTDGRLLHSFRDGQARHRGTLEDHVNMARAAVTLYEVTGQGAYLNHAINWLEKVERYFHDDGDGGYFITADDADDLIRRPRHAHDNAVPAGNGTLVGLFSRLWLLTGEDAWRQRADALITAFAGEVGRNFFPLAGLLNGVDLRLHGQMLVIIGDTDDTGTAAMRRVALEKWHPNLVLLRRAPNDPMPRPHHPAAGKSMVKGHATAYLCQEQHCSAPVTAATDLAALLGG</sequence>
<dbReference type="InterPro" id="IPR012341">
    <property type="entry name" value="6hp_glycosidase-like_sf"/>
</dbReference>